<sequence length="49" mass="5973">MATRIKRKISREELRAMMPKKLNKLGEWFFSDDEDKLYVEVKDMRAVLR</sequence>
<dbReference type="GeneID" id="72468459"/>
<comment type="caution">
    <text evidence="1">The sequence shown here is derived from an EMBL/GenBank/DDBJ whole genome shotgun (WGS) entry which is preliminary data.</text>
</comment>
<name>A0A9R1C7Q3_9BACT</name>
<dbReference type="AlphaFoldDB" id="A0A9R1C7Q3"/>
<dbReference type="Proteomes" id="UP000825483">
    <property type="component" value="Unassembled WGS sequence"/>
</dbReference>
<gene>
    <name evidence="1" type="ORF">PRLR5076_04050</name>
</gene>
<proteinExistence type="predicted"/>
<keyword evidence="2" id="KW-1185">Reference proteome</keyword>
<organism evidence="1 2">
    <name type="scientific">Prevotella lacticifex</name>
    <dbReference type="NCBI Taxonomy" id="2854755"/>
    <lineage>
        <taxon>Bacteria</taxon>
        <taxon>Pseudomonadati</taxon>
        <taxon>Bacteroidota</taxon>
        <taxon>Bacteroidia</taxon>
        <taxon>Bacteroidales</taxon>
        <taxon>Prevotellaceae</taxon>
        <taxon>Prevotella</taxon>
    </lineage>
</organism>
<accession>A0A9R1C7Q3</accession>
<dbReference type="RefSeq" id="WP_223929512.1">
    <property type="nucleotide sequence ID" value="NZ_BPTU01000003.1"/>
</dbReference>
<protein>
    <submittedName>
        <fullName evidence="1">Uncharacterized protein</fullName>
    </submittedName>
</protein>
<evidence type="ECO:0000313" key="2">
    <source>
        <dbReference type="Proteomes" id="UP000825483"/>
    </source>
</evidence>
<evidence type="ECO:0000313" key="1">
    <source>
        <dbReference type="EMBL" id="GJG57554.1"/>
    </source>
</evidence>
<reference evidence="1" key="1">
    <citation type="journal article" date="2022" name="Int. J. Syst. Evol. Microbiol.">
        <title>Prevotella lacticifex sp. nov., isolated from the rumen of cows.</title>
        <authorList>
            <person name="Shinkai T."/>
            <person name="Ikeyama N."/>
            <person name="Kumagai M."/>
            <person name="Ohmori H."/>
            <person name="Sakamoto M."/>
            <person name="Ohkuma M."/>
            <person name="Mitsumori M."/>
        </authorList>
    </citation>
    <scope>NUCLEOTIDE SEQUENCE</scope>
    <source>
        <strain evidence="1">R5076</strain>
    </source>
</reference>
<dbReference type="EMBL" id="BPUB01000001">
    <property type="protein sequence ID" value="GJG57554.1"/>
    <property type="molecule type" value="Genomic_DNA"/>
</dbReference>